<dbReference type="SUPFAM" id="SSF55060">
    <property type="entry name" value="GHMP Kinase, C-terminal domain"/>
    <property type="match status" value="1"/>
</dbReference>
<dbReference type="InterPro" id="IPR019539">
    <property type="entry name" value="GalKase_N"/>
</dbReference>
<dbReference type="GO" id="GO:0005829">
    <property type="term" value="C:cytosol"/>
    <property type="evidence" value="ECO:0007669"/>
    <property type="project" value="TreeGrafter"/>
</dbReference>
<dbReference type="PIRSF" id="PIRSF000530">
    <property type="entry name" value="Galactokinase"/>
    <property type="match status" value="1"/>
</dbReference>
<dbReference type="PANTHER" id="PTHR10457:SF7">
    <property type="entry name" value="GALACTOKINASE-RELATED"/>
    <property type="match status" value="1"/>
</dbReference>
<keyword evidence="7" id="KW-0460">Magnesium</keyword>
<evidence type="ECO:0000259" key="12">
    <source>
        <dbReference type="Pfam" id="PF08544"/>
    </source>
</evidence>
<dbReference type="GO" id="GO:0006012">
    <property type="term" value="P:galactose metabolic process"/>
    <property type="evidence" value="ECO:0007669"/>
    <property type="project" value="UniProtKB-UniRule"/>
</dbReference>
<dbReference type="InterPro" id="IPR000705">
    <property type="entry name" value="Galactokinase"/>
</dbReference>
<evidence type="ECO:0000256" key="7">
    <source>
        <dbReference type="ARBA" id="ARBA00022842"/>
    </source>
</evidence>
<dbReference type="InterPro" id="IPR036554">
    <property type="entry name" value="GHMP_kinase_C_sf"/>
</dbReference>
<dbReference type="PRINTS" id="PR00473">
    <property type="entry name" value="GALCTOKINASE"/>
</dbReference>
<dbReference type="Pfam" id="PF00288">
    <property type="entry name" value="GHMP_kinases_N"/>
    <property type="match status" value="1"/>
</dbReference>
<dbReference type="GO" id="GO:0046872">
    <property type="term" value="F:metal ion binding"/>
    <property type="evidence" value="ECO:0007669"/>
    <property type="project" value="UniProtKB-KW"/>
</dbReference>
<dbReference type="Gene3D" id="3.30.70.890">
    <property type="entry name" value="GHMP kinase, C-terminal domain"/>
    <property type="match status" value="1"/>
</dbReference>
<dbReference type="PRINTS" id="PR00959">
    <property type="entry name" value="MEVGALKINASE"/>
</dbReference>
<evidence type="ECO:0000313" key="15">
    <source>
        <dbReference type="Proteomes" id="UP000239485"/>
    </source>
</evidence>
<dbReference type="InterPro" id="IPR013750">
    <property type="entry name" value="GHMP_kinase_C_dom"/>
</dbReference>
<dbReference type="InterPro" id="IPR006206">
    <property type="entry name" value="Mevalonate/galactokinase"/>
</dbReference>
<dbReference type="FunFam" id="3.30.70.890:FF:000001">
    <property type="entry name" value="Galactokinase"/>
    <property type="match status" value="1"/>
</dbReference>
<evidence type="ECO:0000256" key="4">
    <source>
        <dbReference type="ARBA" id="ARBA00022741"/>
    </source>
</evidence>
<dbReference type="PROSITE" id="PS00627">
    <property type="entry name" value="GHMP_KINASES_ATP"/>
    <property type="match status" value="1"/>
</dbReference>
<evidence type="ECO:0000256" key="9">
    <source>
        <dbReference type="ARBA" id="ARBA00023277"/>
    </source>
</evidence>
<dbReference type="Pfam" id="PF08544">
    <property type="entry name" value="GHMP_kinases_C"/>
    <property type="match status" value="1"/>
</dbReference>
<dbReference type="PANTHER" id="PTHR10457">
    <property type="entry name" value="MEVALONATE KINASE/GALACTOKINASE"/>
    <property type="match status" value="1"/>
</dbReference>
<keyword evidence="15" id="KW-1185">Reference proteome</keyword>
<accession>A0A2S6ITT5</accession>
<keyword evidence="6" id="KW-0067">ATP-binding</keyword>
<organism evidence="14 15">
    <name type="scientific">Kineococcus xinjiangensis</name>
    <dbReference type="NCBI Taxonomy" id="512762"/>
    <lineage>
        <taxon>Bacteria</taxon>
        <taxon>Bacillati</taxon>
        <taxon>Actinomycetota</taxon>
        <taxon>Actinomycetes</taxon>
        <taxon>Kineosporiales</taxon>
        <taxon>Kineosporiaceae</taxon>
        <taxon>Kineococcus</taxon>
    </lineage>
</organism>
<name>A0A2S6ITT5_9ACTN</name>
<dbReference type="InterPro" id="IPR014721">
    <property type="entry name" value="Ribsml_uS5_D2-typ_fold_subgr"/>
</dbReference>
<dbReference type="EC" id="2.7.1.6" evidence="10"/>
<reference evidence="14 15" key="1">
    <citation type="submission" date="2018-02" db="EMBL/GenBank/DDBJ databases">
        <title>Genomic Encyclopedia of Archaeal and Bacterial Type Strains, Phase II (KMG-II): from individual species to whole genera.</title>
        <authorList>
            <person name="Goeker M."/>
        </authorList>
    </citation>
    <scope>NUCLEOTIDE SEQUENCE [LARGE SCALE GENOMIC DNA]</scope>
    <source>
        <strain evidence="14 15">DSM 22857</strain>
    </source>
</reference>
<dbReference type="InterPro" id="IPR020568">
    <property type="entry name" value="Ribosomal_Su5_D2-typ_SF"/>
</dbReference>
<dbReference type="NCBIfam" id="TIGR00131">
    <property type="entry name" value="gal_kin"/>
    <property type="match status" value="1"/>
</dbReference>
<keyword evidence="2" id="KW-0808">Transferase</keyword>
<evidence type="ECO:0000256" key="1">
    <source>
        <dbReference type="ARBA" id="ARBA00006566"/>
    </source>
</evidence>
<sequence>MTSTGTTGHGLEFLEAPARPSAAADAAQRFREAFGAEPAGVWSAPGRVNLIGEHVDYTGGLALPLALPHRTFVALAPRTDGTVRVRSAQEASGWDGSLADVGPGRPDGWAAYVAGVPWAMAQVDGAPFSGADVLSGGFDVLVDGHVPLGSGLSSSAALECAVAVALADLAGVDLRDPRASDAVRARLAEACVRAENDVAGAPTGGMDQAASLRCHEGAGILLDCRDGTVRHVPLDLAAAGLALLVVDTRASHSHSGGEYGQRRASLEAACAALGVPDMRAVDPAGLDAALAELPDDVTRARVRHAVTEIDRVRRAAALLAEGREREIAGLLDASHESLRHDYEVSSVELDLVVDTARSAGALGARMTGGGFGGSAIALVEIDAVRSVAAEIGIAFAAQGLRAPQFLPALPSAGAARDL</sequence>
<comment type="caution">
    <text evidence="14">The sequence shown here is derived from an EMBL/GenBank/DDBJ whole genome shotgun (WGS) entry which is preliminary data.</text>
</comment>
<feature type="domain" description="GHMP kinase N-terminal" evidence="11">
    <location>
        <begin position="136"/>
        <end position="212"/>
    </location>
</feature>
<comment type="similarity">
    <text evidence="1">Belongs to the GHMP kinase family. GalK subfamily.</text>
</comment>
<gene>
    <name evidence="14" type="ORF">CLV92_103194</name>
</gene>
<dbReference type="GO" id="GO:0004335">
    <property type="term" value="F:galactokinase activity"/>
    <property type="evidence" value="ECO:0007669"/>
    <property type="project" value="UniProtKB-UniRule"/>
</dbReference>
<keyword evidence="8" id="KW-0299">Galactose metabolism</keyword>
<dbReference type="SUPFAM" id="SSF54211">
    <property type="entry name" value="Ribosomal protein S5 domain 2-like"/>
    <property type="match status" value="1"/>
</dbReference>
<keyword evidence="3" id="KW-0479">Metal-binding</keyword>
<evidence type="ECO:0000256" key="8">
    <source>
        <dbReference type="ARBA" id="ARBA00023144"/>
    </source>
</evidence>
<protein>
    <recommendedName>
        <fullName evidence="10">Galactokinase</fullName>
        <ecNumber evidence="10">2.7.1.6</ecNumber>
    </recommendedName>
</protein>
<feature type="domain" description="Galactokinase N-terminal" evidence="13">
    <location>
        <begin position="28"/>
        <end position="77"/>
    </location>
</feature>
<dbReference type="InterPro" id="IPR006204">
    <property type="entry name" value="GHMP_kinase_N_dom"/>
</dbReference>
<evidence type="ECO:0000256" key="5">
    <source>
        <dbReference type="ARBA" id="ARBA00022777"/>
    </source>
</evidence>
<evidence type="ECO:0000259" key="11">
    <source>
        <dbReference type="Pfam" id="PF00288"/>
    </source>
</evidence>
<feature type="domain" description="GHMP kinase C-terminal" evidence="12">
    <location>
        <begin position="316"/>
        <end position="391"/>
    </location>
</feature>
<dbReference type="AlphaFoldDB" id="A0A2S6ITT5"/>
<keyword evidence="5 14" id="KW-0418">Kinase</keyword>
<dbReference type="GO" id="GO:0005524">
    <property type="term" value="F:ATP binding"/>
    <property type="evidence" value="ECO:0007669"/>
    <property type="project" value="UniProtKB-UniRule"/>
</dbReference>
<dbReference type="EMBL" id="PTJD01000003">
    <property type="protein sequence ID" value="PPK97659.1"/>
    <property type="molecule type" value="Genomic_DNA"/>
</dbReference>
<dbReference type="Gene3D" id="3.30.230.10">
    <property type="match status" value="1"/>
</dbReference>
<evidence type="ECO:0000256" key="2">
    <source>
        <dbReference type="ARBA" id="ARBA00022679"/>
    </source>
</evidence>
<evidence type="ECO:0000256" key="6">
    <source>
        <dbReference type="ARBA" id="ARBA00022840"/>
    </source>
</evidence>
<dbReference type="PROSITE" id="PS00106">
    <property type="entry name" value="GALACTOKINASE"/>
    <property type="match status" value="1"/>
</dbReference>
<dbReference type="RefSeq" id="WP_245886449.1">
    <property type="nucleotide sequence ID" value="NZ_PTJD01000003.1"/>
</dbReference>
<evidence type="ECO:0000256" key="10">
    <source>
        <dbReference type="NCBIfam" id="TIGR00131"/>
    </source>
</evidence>
<evidence type="ECO:0000256" key="3">
    <source>
        <dbReference type="ARBA" id="ARBA00022723"/>
    </source>
</evidence>
<proteinExistence type="inferred from homology"/>
<evidence type="ECO:0000259" key="13">
    <source>
        <dbReference type="Pfam" id="PF10509"/>
    </source>
</evidence>
<dbReference type="InterPro" id="IPR019741">
    <property type="entry name" value="Galactokinase_CS"/>
</dbReference>
<dbReference type="Pfam" id="PF10509">
    <property type="entry name" value="GalKase_gal_bdg"/>
    <property type="match status" value="1"/>
</dbReference>
<dbReference type="InterPro" id="IPR006203">
    <property type="entry name" value="GHMP_knse_ATP-bd_CS"/>
</dbReference>
<keyword evidence="4" id="KW-0547">Nucleotide-binding</keyword>
<evidence type="ECO:0000313" key="14">
    <source>
        <dbReference type="EMBL" id="PPK97659.1"/>
    </source>
</evidence>
<dbReference type="Proteomes" id="UP000239485">
    <property type="component" value="Unassembled WGS sequence"/>
</dbReference>
<keyword evidence="9" id="KW-0119">Carbohydrate metabolism</keyword>